<organism evidence="3 4">
    <name type="scientific">Pseudoduganella ginsengisoli</name>
    <dbReference type="NCBI Taxonomy" id="1462440"/>
    <lineage>
        <taxon>Bacteria</taxon>
        <taxon>Pseudomonadati</taxon>
        <taxon>Pseudomonadota</taxon>
        <taxon>Betaproteobacteria</taxon>
        <taxon>Burkholderiales</taxon>
        <taxon>Oxalobacteraceae</taxon>
        <taxon>Telluria group</taxon>
        <taxon>Pseudoduganella</taxon>
    </lineage>
</organism>
<comment type="caution">
    <text evidence="3">The sequence shown here is derived from an EMBL/GenBank/DDBJ whole genome shotgun (WGS) entry which is preliminary data.</text>
</comment>
<dbReference type="AlphaFoldDB" id="A0A6L6Q5Q7"/>
<proteinExistence type="predicted"/>
<dbReference type="InterPro" id="IPR021309">
    <property type="entry name" value="YgaP-like_TM"/>
</dbReference>
<sequence length="65" mass="6707">MKTNVGTADRVLRMVAGLVLVGLAASGNAGMWGWLGLVPLATGFAGVCPLYSLLGFNTCSASHRR</sequence>
<evidence type="ECO:0000313" key="4">
    <source>
        <dbReference type="Proteomes" id="UP000484015"/>
    </source>
</evidence>
<dbReference type="RefSeq" id="WP_155440963.1">
    <property type="nucleotide sequence ID" value="NZ_WNLA01000016.1"/>
</dbReference>
<feature type="domain" description="Inner membrane protein YgaP-like transmembrane" evidence="2">
    <location>
        <begin position="1"/>
        <end position="61"/>
    </location>
</feature>
<feature type="transmembrane region" description="Helical" evidence="1">
    <location>
        <begin position="12"/>
        <end position="31"/>
    </location>
</feature>
<name>A0A6L6Q5Q7_9BURK</name>
<protein>
    <submittedName>
        <fullName evidence="3">DUF2892 domain-containing protein</fullName>
    </submittedName>
</protein>
<keyword evidence="1" id="KW-0812">Transmembrane</keyword>
<accession>A0A6L6Q5Q7</accession>
<gene>
    <name evidence="3" type="ORF">GM668_21280</name>
</gene>
<evidence type="ECO:0000256" key="1">
    <source>
        <dbReference type="SAM" id="Phobius"/>
    </source>
</evidence>
<reference evidence="3 4" key="1">
    <citation type="submission" date="2019-11" db="EMBL/GenBank/DDBJ databases">
        <title>Type strains purchased from KCTC, JCM and DSMZ.</title>
        <authorList>
            <person name="Lu H."/>
        </authorList>
    </citation>
    <scope>NUCLEOTIDE SEQUENCE [LARGE SCALE GENOMIC DNA]</scope>
    <source>
        <strain evidence="3 4">KCTC 42409</strain>
    </source>
</reference>
<keyword evidence="1" id="KW-1133">Transmembrane helix</keyword>
<dbReference type="Proteomes" id="UP000484015">
    <property type="component" value="Unassembled WGS sequence"/>
</dbReference>
<dbReference type="EMBL" id="WNLA01000016">
    <property type="protein sequence ID" value="MTW04608.1"/>
    <property type="molecule type" value="Genomic_DNA"/>
</dbReference>
<dbReference type="Pfam" id="PF11127">
    <property type="entry name" value="YgaP-like_TM"/>
    <property type="match status" value="1"/>
</dbReference>
<evidence type="ECO:0000259" key="2">
    <source>
        <dbReference type="Pfam" id="PF11127"/>
    </source>
</evidence>
<keyword evidence="4" id="KW-1185">Reference proteome</keyword>
<evidence type="ECO:0000313" key="3">
    <source>
        <dbReference type="EMBL" id="MTW04608.1"/>
    </source>
</evidence>
<feature type="transmembrane region" description="Helical" evidence="1">
    <location>
        <begin position="37"/>
        <end position="56"/>
    </location>
</feature>
<dbReference type="OrthoDB" id="9804804at2"/>
<keyword evidence="1" id="KW-0472">Membrane</keyword>